<dbReference type="Gene3D" id="1.10.472.10">
    <property type="entry name" value="Cyclin-like"/>
    <property type="match status" value="1"/>
</dbReference>
<keyword evidence="6 10" id="KW-0862">Zinc</keyword>
<feature type="repeat" description="1" evidence="10">
    <location>
        <begin position="123"/>
        <end position="206"/>
    </location>
</feature>
<evidence type="ECO:0000256" key="1">
    <source>
        <dbReference type="ARBA" id="ARBA00010857"/>
    </source>
</evidence>
<evidence type="ECO:0000256" key="5">
    <source>
        <dbReference type="ARBA" id="ARBA00022771"/>
    </source>
</evidence>
<dbReference type="SUPFAM" id="SSF57783">
    <property type="entry name" value="Zinc beta-ribbon"/>
    <property type="match status" value="1"/>
</dbReference>
<organism evidence="13">
    <name type="scientific">Thermococcus litoralis</name>
    <dbReference type="NCBI Taxonomy" id="2265"/>
    <lineage>
        <taxon>Archaea</taxon>
        <taxon>Methanobacteriati</taxon>
        <taxon>Methanobacteriota</taxon>
        <taxon>Thermococci</taxon>
        <taxon>Thermococcales</taxon>
        <taxon>Thermococcaceae</taxon>
        <taxon>Thermococcus</taxon>
    </lineage>
</organism>
<feature type="repeat" description="2" evidence="10">
    <location>
        <begin position="217"/>
        <end position="298"/>
    </location>
</feature>
<evidence type="ECO:0000259" key="12">
    <source>
        <dbReference type="PROSITE" id="PS51134"/>
    </source>
</evidence>
<dbReference type="Pfam" id="PF08271">
    <property type="entry name" value="Zn_Ribbon_TF"/>
    <property type="match status" value="1"/>
</dbReference>
<dbReference type="GO" id="GO:0003700">
    <property type="term" value="F:DNA-binding transcription factor activity"/>
    <property type="evidence" value="ECO:0007669"/>
    <property type="project" value="UniProtKB-UniRule"/>
</dbReference>
<dbReference type="InterPro" id="IPR013137">
    <property type="entry name" value="Znf_TFIIB"/>
</dbReference>
<evidence type="ECO:0000256" key="3">
    <source>
        <dbReference type="ARBA" id="ARBA00022723"/>
    </source>
</evidence>
<dbReference type="GO" id="GO:0070897">
    <property type="term" value="P:transcription preinitiation complex assembly"/>
    <property type="evidence" value="ECO:0007669"/>
    <property type="project" value="InterPro"/>
</dbReference>
<sequence length="306" mass="34549">MTQVGGIRRCPVCGSESLIYDPSRAEIVCSNCGYVLDEDIMDLGPEWRAFEPGQREKRSRVGAPETVMLHDKGLSTDIDWRNKDIHGSDISGSIRTKIYRLRMWQRRMRISDAIDRNLAFALSELDRMGSQLGLPRNIREIGAVLYRKAVINKLVRGRSIEGMVSACLYAACRIANAPRTLDEIEDVSKVDKKEIGRSYRYLARELNLRLRPTSPIDYVMRFGDQLGINEKTKRRAVKILNQAIEKGLTSGKGPTGIAAAAIYIASLLEGEKMTQREVAEVARVTEVTVRNRYKELVEKLNIHIPT</sequence>
<dbReference type="PROSITE" id="PS51134">
    <property type="entry name" value="ZF_TFIIB"/>
    <property type="match status" value="1"/>
</dbReference>
<keyword evidence="3 10" id="KW-0479">Metal-binding</keyword>
<dbReference type="Gene3D" id="1.10.472.170">
    <property type="match status" value="1"/>
</dbReference>
<dbReference type="InterPro" id="IPR036915">
    <property type="entry name" value="Cyclin-like_sf"/>
</dbReference>
<keyword evidence="7 10" id="KW-0805">Transcription regulation</keyword>
<evidence type="ECO:0000256" key="10">
    <source>
        <dbReference type="HAMAP-Rule" id="MF_00383"/>
    </source>
</evidence>
<evidence type="ECO:0000256" key="9">
    <source>
        <dbReference type="ARBA" id="ARBA00053882"/>
    </source>
</evidence>
<dbReference type="GO" id="GO:0097550">
    <property type="term" value="C:transcription preinitiation complex"/>
    <property type="evidence" value="ECO:0007669"/>
    <property type="project" value="TreeGrafter"/>
</dbReference>
<gene>
    <name evidence="10" type="primary">tfb</name>
    <name evidence="13" type="ORF">ENL40_04370</name>
</gene>
<dbReference type="Proteomes" id="UP000886217">
    <property type="component" value="Unassembled WGS sequence"/>
</dbReference>
<comment type="similarity">
    <text evidence="1 10">Belongs to the TFIIB family.</text>
</comment>
<dbReference type="FunFam" id="1.10.472.10:FF:000023">
    <property type="entry name" value="Transcription initiation factor IIB"/>
    <property type="match status" value="1"/>
</dbReference>
<keyword evidence="4 10" id="KW-0677">Repeat</keyword>
<dbReference type="PROSITE" id="PS00782">
    <property type="entry name" value="TFIIB"/>
    <property type="match status" value="2"/>
</dbReference>
<dbReference type="AlphaFoldDB" id="A0A7C5K102"/>
<comment type="caution">
    <text evidence="13">The sequence shown here is derived from an EMBL/GenBank/DDBJ whole genome shotgun (WGS) entry which is preliminary data.</text>
</comment>
<feature type="domain" description="TFIIB-type" evidence="12">
    <location>
        <begin position="6"/>
        <end position="37"/>
    </location>
</feature>
<dbReference type="GO" id="GO:0008270">
    <property type="term" value="F:zinc ion binding"/>
    <property type="evidence" value="ECO:0007669"/>
    <property type="project" value="UniProtKB-UniRule"/>
</dbReference>
<dbReference type="FunFam" id="1.10.472.170:FF:000001">
    <property type="entry name" value="Transcription initiation factor IIB"/>
    <property type="match status" value="1"/>
</dbReference>
<accession>A0A7C5K102</accession>
<dbReference type="PRINTS" id="PR00685">
    <property type="entry name" value="TIFACTORIIB"/>
</dbReference>
<comment type="function">
    <text evidence="9 10">Stabilizes TBP binding to an archaeal box-A promoter. Also responsible for recruiting RNA polymerase II to the pre-initiation complex (DNA-TBP-TFIIB).</text>
</comment>
<dbReference type="InterPro" id="IPR013150">
    <property type="entry name" value="TFIIB_cyclin"/>
</dbReference>
<evidence type="ECO:0000313" key="13">
    <source>
        <dbReference type="EMBL" id="HHI00693.1"/>
    </source>
</evidence>
<protein>
    <recommendedName>
        <fullName evidence="2 10">Transcription initiation factor IIB</fullName>
        <shortName evidence="10">TFIIB</shortName>
    </recommendedName>
</protein>
<dbReference type="PANTHER" id="PTHR11618">
    <property type="entry name" value="TRANSCRIPTION INITIATION FACTOR IIB-RELATED"/>
    <property type="match status" value="1"/>
</dbReference>
<evidence type="ECO:0000256" key="2">
    <source>
        <dbReference type="ARBA" id="ARBA00013932"/>
    </source>
</evidence>
<evidence type="ECO:0000256" key="7">
    <source>
        <dbReference type="ARBA" id="ARBA00023015"/>
    </source>
</evidence>
<dbReference type="GO" id="GO:0017025">
    <property type="term" value="F:TBP-class protein binding"/>
    <property type="evidence" value="ECO:0007669"/>
    <property type="project" value="InterPro"/>
</dbReference>
<evidence type="ECO:0000256" key="6">
    <source>
        <dbReference type="ARBA" id="ARBA00022833"/>
    </source>
</evidence>
<feature type="binding site" evidence="10">
    <location>
        <position position="13"/>
    </location>
    <ligand>
        <name>Zn(2+)</name>
        <dbReference type="ChEBI" id="CHEBI:29105"/>
    </ligand>
</feature>
<evidence type="ECO:0000256" key="11">
    <source>
        <dbReference type="PROSITE-ProRule" id="PRU00469"/>
    </source>
</evidence>
<dbReference type="CDD" id="cd20549">
    <property type="entry name" value="CYCLIN_TFIIB_archaea_like_rpt1"/>
    <property type="match status" value="1"/>
</dbReference>
<keyword evidence="5 11" id="KW-0863">Zinc-finger</keyword>
<proteinExistence type="inferred from homology"/>
<dbReference type="PANTHER" id="PTHR11618:SF13">
    <property type="entry name" value="TRANSCRIPTION INITIATION FACTOR IIB"/>
    <property type="match status" value="1"/>
</dbReference>
<dbReference type="InterPro" id="IPR023486">
    <property type="entry name" value="TFIIB_CS"/>
</dbReference>
<dbReference type="Pfam" id="PF00382">
    <property type="entry name" value="TFIIB"/>
    <property type="match status" value="2"/>
</dbReference>
<dbReference type="InterPro" id="IPR023484">
    <property type="entry name" value="TFIIB_arc"/>
</dbReference>
<evidence type="ECO:0000256" key="8">
    <source>
        <dbReference type="ARBA" id="ARBA00023163"/>
    </source>
</evidence>
<dbReference type="EMBL" id="DRTU01000187">
    <property type="protein sequence ID" value="HHI00693.1"/>
    <property type="molecule type" value="Genomic_DNA"/>
</dbReference>
<dbReference type="InterPro" id="IPR000812">
    <property type="entry name" value="TFIIB"/>
</dbReference>
<dbReference type="SUPFAM" id="SSF47954">
    <property type="entry name" value="Cyclin-like"/>
    <property type="match status" value="2"/>
</dbReference>
<dbReference type="SMART" id="SM00385">
    <property type="entry name" value="CYCLIN"/>
    <property type="match status" value="2"/>
</dbReference>
<feature type="binding site" evidence="10">
    <location>
        <position position="32"/>
    </location>
    <ligand>
        <name>Zn(2+)</name>
        <dbReference type="ChEBI" id="CHEBI:29105"/>
    </ligand>
</feature>
<dbReference type="CDD" id="cd20550">
    <property type="entry name" value="CYCLIN_TFIIB_archaea_like_rpt2"/>
    <property type="match status" value="1"/>
</dbReference>
<dbReference type="NCBIfam" id="NF001658">
    <property type="entry name" value="PRK00423.1"/>
    <property type="match status" value="1"/>
</dbReference>
<keyword evidence="8 10" id="KW-0804">Transcription</keyword>
<reference evidence="13" key="1">
    <citation type="journal article" date="2020" name="mSystems">
        <title>Genome- and Community-Level Interaction Insights into Carbon Utilization and Element Cycling Functions of Hydrothermarchaeota in Hydrothermal Sediment.</title>
        <authorList>
            <person name="Zhou Z."/>
            <person name="Liu Y."/>
            <person name="Xu W."/>
            <person name="Pan J."/>
            <person name="Luo Z.H."/>
            <person name="Li M."/>
        </authorList>
    </citation>
    <scope>NUCLEOTIDE SEQUENCE [LARGE SCALE GENOMIC DNA]</scope>
    <source>
        <strain evidence="13">HyVt-93</strain>
    </source>
</reference>
<feature type="binding site" evidence="10">
    <location>
        <position position="29"/>
    </location>
    <ligand>
        <name>Zn(2+)</name>
        <dbReference type="ChEBI" id="CHEBI:29105"/>
    </ligand>
</feature>
<dbReference type="CDD" id="cd00350">
    <property type="entry name" value="rubredoxin_like"/>
    <property type="match status" value="1"/>
</dbReference>
<name>A0A7C5K102_THELI</name>
<dbReference type="InterPro" id="IPR013763">
    <property type="entry name" value="Cyclin-like_dom"/>
</dbReference>
<feature type="binding site" evidence="10">
    <location>
        <position position="10"/>
    </location>
    <ligand>
        <name>Zn(2+)</name>
        <dbReference type="ChEBI" id="CHEBI:29105"/>
    </ligand>
</feature>
<dbReference type="HAMAP" id="MF_00383">
    <property type="entry name" value="TF2B_arch"/>
    <property type="match status" value="1"/>
</dbReference>
<evidence type="ECO:0000256" key="4">
    <source>
        <dbReference type="ARBA" id="ARBA00022737"/>
    </source>
</evidence>